<dbReference type="Gene3D" id="3.40.50.2300">
    <property type="match status" value="1"/>
</dbReference>
<keyword evidence="3" id="KW-0804">Transcription</keyword>
<evidence type="ECO:0000256" key="1">
    <source>
        <dbReference type="ARBA" id="ARBA00023015"/>
    </source>
</evidence>
<dbReference type="PANTHER" id="PTHR44688:SF16">
    <property type="entry name" value="DNA-BINDING TRANSCRIPTIONAL ACTIVATOR DEVR_DOSR"/>
    <property type="match status" value="1"/>
</dbReference>
<comment type="caution">
    <text evidence="7">The sequence shown here is derived from an EMBL/GenBank/DDBJ whole genome shotgun (WGS) entry which is preliminary data.</text>
</comment>
<dbReference type="InterPro" id="IPR000792">
    <property type="entry name" value="Tscrpt_reg_LuxR_C"/>
</dbReference>
<dbReference type="CDD" id="cd06170">
    <property type="entry name" value="LuxR_C_like"/>
    <property type="match status" value="1"/>
</dbReference>
<dbReference type="SMART" id="SM00421">
    <property type="entry name" value="HTH_LUXR"/>
    <property type="match status" value="1"/>
</dbReference>
<evidence type="ECO:0000259" key="5">
    <source>
        <dbReference type="PROSITE" id="PS50043"/>
    </source>
</evidence>
<dbReference type="PATRIC" id="fig|456.5.peg.596"/>
<dbReference type="PROSITE" id="PS00622">
    <property type="entry name" value="HTH_LUXR_1"/>
    <property type="match status" value="1"/>
</dbReference>
<evidence type="ECO:0000256" key="3">
    <source>
        <dbReference type="ARBA" id="ARBA00023163"/>
    </source>
</evidence>
<dbReference type="Gene3D" id="1.10.10.10">
    <property type="entry name" value="Winged helix-like DNA-binding domain superfamily/Winged helix DNA-binding domain"/>
    <property type="match status" value="1"/>
</dbReference>
<evidence type="ECO:0000313" key="7">
    <source>
        <dbReference type="EMBL" id="KTD16258.1"/>
    </source>
</evidence>
<organism evidence="7 8">
    <name type="scientific">Legionella jordanis</name>
    <dbReference type="NCBI Taxonomy" id="456"/>
    <lineage>
        <taxon>Bacteria</taxon>
        <taxon>Pseudomonadati</taxon>
        <taxon>Pseudomonadota</taxon>
        <taxon>Gammaproteobacteria</taxon>
        <taxon>Legionellales</taxon>
        <taxon>Legionellaceae</taxon>
        <taxon>Legionella</taxon>
    </lineage>
</organism>
<dbReference type="SUPFAM" id="SSF52172">
    <property type="entry name" value="CheY-like"/>
    <property type="match status" value="1"/>
</dbReference>
<evidence type="ECO:0000259" key="6">
    <source>
        <dbReference type="PROSITE" id="PS50110"/>
    </source>
</evidence>
<keyword evidence="1" id="KW-0805">Transcription regulation</keyword>
<dbReference type="Pfam" id="PF00072">
    <property type="entry name" value="Response_reg"/>
    <property type="match status" value="1"/>
</dbReference>
<dbReference type="PANTHER" id="PTHR44688">
    <property type="entry name" value="DNA-BINDING TRANSCRIPTIONAL ACTIVATOR DEVR_DOSR"/>
    <property type="match status" value="1"/>
</dbReference>
<dbReference type="PROSITE" id="PS50110">
    <property type="entry name" value="RESPONSE_REGULATORY"/>
    <property type="match status" value="1"/>
</dbReference>
<dbReference type="OrthoDB" id="9802186at2"/>
<dbReference type="GO" id="GO:0000160">
    <property type="term" value="P:phosphorelay signal transduction system"/>
    <property type="evidence" value="ECO:0007669"/>
    <property type="project" value="InterPro"/>
</dbReference>
<evidence type="ECO:0000256" key="4">
    <source>
        <dbReference type="PROSITE-ProRule" id="PRU00169"/>
    </source>
</evidence>
<keyword evidence="2" id="KW-0238">DNA-binding</keyword>
<feature type="domain" description="Response regulatory" evidence="6">
    <location>
        <begin position="7"/>
        <end position="121"/>
    </location>
</feature>
<dbReference type="PROSITE" id="PS50043">
    <property type="entry name" value="HTH_LUXR_2"/>
    <property type="match status" value="1"/>
</dbReference>
<proteinExistence type="predicted"/>
<name>A0A0W0V7Y9_9GAMM</name>
<reference evidence="7 8" key="1">
    <citation type="submission" date="2015-11" db="EMBL/GenBank/DDBJ databases">
        <title>Genomic analysis of 38 Legionella species identifies large and diverse effector repertoires.</title>
        <authorList>
            <person name="Burstein D."/>
            <person name="Amaro F."/>
            <person name="Zusman T."/>
            <person name="Lifshitz Z."/>
            <person name="Cohen O."/>
            <person name="Gilbert J.A."/>
            <person name="Pupko T."/>
            <person name="Shuman H.A."/>
            <person name="Segal G."/>
        </authorList>
    </citation>
    <scope>NUCLEOTIDE SEQUENCE [LARGE SCALE GENOMIC DNA]</scope>
    <source>
        <strain evidence="7 8">BL-540</strain>
    </source>
</reference>
<dbReference type="AlphaFoldDB" id="A0A0W0V7Y9"/>
<evidence type="ECO:0000313" key="8">
    <source>
        <dbReference type="Proteomes" id="UP000055035"/>
    </source>
</evidence>
<keyword evidence="4" id="KW-0597">Phosphoprotein</keyword>
<protein>
    <submittedName>
        <fullName evidence="7">Response regulator GacA</fullName>
    </submittedName>
</protein>
<feature type="domain" description="HTH luxR-type" evidence="5">
    <location>
        <begin position="132"/>
        <end position="197"/>
    </location>
</feature>
<dbReference type="GO" id="GO:0006355">
    <property type="term" value="P:regulation of DNA-templated transcription"/>
    <property type="evidence" value="ECO:0007669"/>
    <property type="project" value="InterPro"/>
</dbReference>
<dbReference type="STRING" id="456.Ljor_0564"/>
<dbReference type="Pfam" id="PF00196">
    <property type="entry name" value="GerE"/>
    <property type="match status" value="1"/>
</dbReference>
<dbReference type="CDD" id="cd17537">
    <property type="entry name" value="REC_FixJ"/>
    <property type="match status" value="1"/>
</dbReference>
<gene>
    <name evidence="7" type="ORF">Ljor_0564</name>
</gene>
<dbReference type="InterPro" id="IPR011006">
    <property type="entry name" value="CheY-like_superfamily"/>
</dbReference>
<dbReference type="Proteomes" id="UP000055035">
    <property type="component" value="Unassembled WGS sequence"/>
</dbReference>
<dbReference type="EMBL" id="LNYJ01000011">
    <property type="protein sequence ID" value="KTD16258.1"/>
    <property type="molecule type" value="Genomic_DNA"/>
</dbReference>
<evidence type="ECO:0000256" key="2">
    <source>
        <dbReference type="ARBA" id="ARBA00023125"/>
    </source>
</evidence>
<sequence>MKEDKLNITIIDDDEAICNSLRWLCETINLPVKTYHSPKSYLDNFDPKERGCLIVDVRLPHMSGLELIEHINSKANHLSIIVITGYGDIPMAVRAMKAGAIDFVLKPFNEQNLLETIQKCLNKPKVISVDDFSERFETLTQREQQVLHLILEGKLNKEIAYALSIAISTVEAHRARIMQKMQVKTLAELMKLCFQFHSENPFYRELAGPNIGSFTIEN</sequence>
<accession>A0A0W0V7Y9</accession>
<dbReference type="GO" id="GO:0003677">
    <property type="term" value="F:DNA binding"/>
    <property type="evidence" value="ECO:0007669"/>
    <property type="project" value="UniProtKB-KW"/>
</dbReference>
<dbReference type="PRINTS" id="PR00038">
    <property type="entry name" value="HTHLUXR"/>
</dbReference>
<dbReference type="RefSeq" id="WP_064108324.1">
    <property type="nucleotide sequence ID" value="NZ_CAAAIC010000004.1"/>
</dbReference>
<dbReference type="InterPro" id="IPR036388">
    <property type="entry name" value="WH-like_DNA-bd_sf"/>
</dbReference>
<dbReference type="SMART" id="SM00448">
    <property type="entry name" value="REC"/>
    <property type="match status" value="1"/>
</dbReference>
<dbReference type="InterPro" id="IPR001789">
    <property type="entry name" value="Sig_transdc_resp-reg_receiver"/>
</dbReference>
<keyword evidence="8" id="KW-1185">Reference proteome</keyword>
<feature type="modified residue" description="4-aspartylphosphate" evidence="4">
    <location>
        <position position="56"/>
    </location>
</feature>